<dbReference type="InterPro" id="IPR001173">
    <property type="entry name" value="Glyco_trans_2-like"/>
</dbReference>
<dbReference type="InterPro" id="IPR011990">
    <property type="entry name" value="TPR-like_helical_dom_sf"/>
</dbReference>
<dbReference type="EMBL" id="WHOA01000007">
    <property type="protein sequence ID" value="NOU70173.1"/>
    <property type="molecule type" value="Genomic_DNA"/>
</dbReference>
<protein>
    <submittedName>
        <fullName evidence="2">Glycosyltransferase</fullName>
    </submittedName>
</protein>
<accession>A0ABX1XNR1</accession>
<comment type="caution">
    <text evidence="2">The sequence shown here is derived from an EMBL/GenBank/DDBJ whole genome shotgun (WGS) entry which is preliminary data.</text>
</comment>
<feature type="domain" description="Glycosyltransferase 2-like" evidence="1">
    <location>
        <begin position="105"/>
        <end position="189"/>
    </location>
</feature>
<gene>
    <name evidence="2" type="ORF">GC098_01755</name>
</gene>
<dbReference type="Gene3D" id="1.25.40.10">
    <property type="entry name" value="Tetratricopeptide repeat domain"/>
    <property type="match status" value="2"/>
</dbReference>
<keyword evidence="3" id="KW-1185">Reference proteome</keyword>
<evidence type="ECO:0000313" key="3">
    <source>
        <dbReference type="Proteomes" id="UP000616779"/>
    </source>
</evidence>
<dbReference type="SUPFAM" id="SSF48452">
    <property type="entry name" value="TPR-like"/>
    <property type="match status" value="2"/>
</dbReference>
<dbReference type="PANTHER" id="PTHR43630">
    <property type="entry name" value="POLY-BETA-1,6-N-ACETYL-D-GLUCOSAMINE SYNTHASE"/>
    <property type="match status" value="1"/>
</dbReference>
<proteinExistence type="predicted"/>
<name>A0ABX1XNR1_9BACL</name>
<dbReference type="SUPFAM" id="SSF53448">
    <property type="entry name" value="Nucleotide-diphospho-sugar transferases"/>
    <property type="match status" value="1"/>
</dbReference>
<evidence type="ECO:0000259" key="1">
    <source>
        <dbReference type="Pfam" id="PF00535"/>
    </source>
</evidence>
<organism evidence="2 3">
    <name type="scientific">Paenibacillus phytorum</name>
    <dbReference type="NCBI Taxonomy" id="2654977"/>
    <lineage>
        <taxon>Bacteria</taxon>
        <taxon>Bacillati</taxon>
        <taxon>Bacillota</taxon>
        <taxon>Bacilli</taxon>
        <taxon>Bacillales</taxon>
        <taxon>Paenibacillaceae</taxon>
        <taxon>Paenibacillus</taxon>
    </lineage>
</organism>
<sequence length="476" mass="55278">MQSTYAPIIEHLQQQSYKEAEVVAKDLIRSNPLEGQAWVFLGEALMHQGYGLTAKRVFNRAWLLDPEAAWVNSVYEALEQTPEGVERVDIEGLLHVPRVTVAAAILARNEEQRIEKCITALYEAVDEIILVDSSTDRTREIASKFSKVKVVPIEWRDHFAIARNEGLNHIQSDWVLWVDTDELLLEEDVCGVREIAGIFHHHPIPPVLHIWHLNQIRGEVHHDFSQTRMFPTKRGLQFWGRIHEQISGSLGIYQEETYRRAVRIRFLHDGYDPSVIMKKNKIERNLRLLKMMLEEEPNDPGNWLYYGRESLLAGQEEQAFEALLEAERIGLQTPRFGRMLDVYKLLTHYYMSRKDWKQAETTCLKALEHNNQFPDAHFLLAQIRMKQADALYLEADFHLKKAKTSIKEYRGSVSADYQIGQWKADLAVADLALRAGKLAEARHIYQVHAKRYPNIESLSQRMDMIEKQKNLLNRPI</sequence>
<dbReference type="PANTHER" id="PTHR43630:SF2">
    <property type="entry name" value="GLYCOSYLTRANSFERASE"/>
    <property type="match status" value="1"/>
</dbReference>
<dbReference type="Pfam" id="PF13432">
    <property type="entry name" value="TPR_16"/>
    <property type="match status" value="1"/>
</dbReference>
<dbReference type="Pfam" id="PF00535">
    <property type="entry name" value="Glycos_transf_2"/>
    <property type="match status" value="1"/>
</dbReference>
<dbReference type="Proteomes" id="UP000616779">
    <property type="component" value="Unassembled WGS sequence"/>
</dbReference>
<dbReference type="InterPro" id="IPR029044">
    <property type="entry name" value="Nucleotide-diphossugar_trans"/>
</dbReference>
<dbReference type="RefSeq" id="WP_171640386.1">
    <property type="nucleotide sequence ID" value="NZ_WHOA01000007.1"/>
</dbReference>
<evidence type="ECO:0000313" key="2">
    <source>
        <dbReference type="EMBL" id="NOU70173.1"/>
    </source>
</evidence>
<reference evidence="2 3" key="1">
    <citation type="submission" date="2019-10" db="EMBL/GenBank/DDBJ databases">
        <title>Description of Paenibacillus terrestris sp. nov.</title>
        <authorList>
            <person name="Carlier A."/>
            <person name="Qi S."/>
        </authorList>
    </citation>
    <scope>NUCLEOTIDE SEQUENCE [LARGE SCALE GENOMIC DNA]</scope>
    <source>
        <strain evidence="2 3">LMG 31458</strain>
    </source>
</reference>
<dbReference type="Gene3D" id="3.90.550.10">
    <property type="entry name" value="Spore Coat Polysaccharide Biosynthesis Protein SpsA, Chain A"/>
    <property type="match status" value="1"/>
</dbReference>